<feature type="transmembrane region" description="Helical" evidence="1">
    <location>
        <begin position="70"/>
        <end position="91"/>
    </location>
</feature>
<dbReference type="Proteomes" id="UP000192911">
    <property type="component" value="Unassembled WGS sequence"/>
</dbReference>
<keyword evidence="1" id="KW-0472">Membrane</keyword>
<reference evidence="3" key="1">
    <citation type="submission" date="2017-04" db="EMBL/GenBank/DDBJ databases">
        <authorList>
            <person name="Varghese N."/>
            <person name="Submissions S."/>
        </authorList>
    </citation>
    <scope>NUCLEOTIDE SEQUENCE [LARGE SCALE GENOMIC DNA]</scope>
    <source>
        <strain evidence="3">Ballard 720</strain>
    </source>
</reference>
<evidence type="ECO:0000256" key="1">
    <source>
        <dbReference type="SAM" id="Phobius"/>
    </source>
</evidence>
<sequence length="154" mass="16431">MNASRPLPGTAMQRMRLAFDAQRAALEPRSAKRWHAALLFLGAAYAASWLEIPFEFAWLPPHDASQIGASAFAAAILARVLLGALYAFVALGRRWARWVTIVLCLAGALFAAPALPAEWAMSVPAAIVTGAGALCKAAAAVLLAWPLRGERPER</sequence>
<protein>
    <submittedName>
        <fullName evidence="2">Uncharacterized protein</fullName>
    </submittedName>
</protein>
<proteinExistence type="predicted"/>
<name>A0A1X7FP57_TRICW</name>
<feature type="transmembrane region" description="Helical" evidence="1">
    <location>
        <begin position="123"/>
        <end position="145"/>
    </location>
</feature>
<organism evidence="2 3">
    <name type="scientific">Trinickia caryophylli</name>
    <name type="common">Paraburkholderia caryophylli</name>
    <dbReference type="NCBI Taxonomy" id="28094"/>
    <lineage>
        <taxon>Bacteria</taxon>
        <taxon>Pseudomonadati</taxon>
        <taxon>Pseudomonadota</taxon>
        <taxon>Betaproteobacteria</taxon>
        <taxon>Burkholderiales</taxon>
        <taxon>Burkholderiaceae</taxon>
        <taxon>Trinickia</taxon>
    </lineage>
</organism>
<evidence type="ECO:0000313" key="3">
    <source>
        <dbReference type="Proteomes" id="UP000192911"/>
    </source>
</evidence>
<gene>
    <name evidence="2" type="ORF">SAMN06295900_11041</name>
</gene>
<dbReference type="GeneID" id="95553359"/>
<evidence type="ECO:0000313" key="2">
    <source>
        <dbReference type="EMBL" id="SMF55283.1"/>
    </source>
</evidence>
<dbReference type="EMBL" id="FXAH01000010">
    <property type="protein sequence ID" value="SMF55283.1"/>
    <property type="molecule type" value="Genomic_DNA"/>
</dbReference>
<keyword evidence="3" id="KW-1185">Reference proteome</keyword>
<accession>A0A1X7FP57</accession>
<dbReference type="AlphaFoldDB" id="A0A1X7FP57"/>
<keyword evidence="1" id="KW-0812">Transmembrane</keyword>
<dbReference type="RefSeq" id="WP_139831180.1">
    <property type="nucleotide sequence ID" value="NZ_BSQD01000007.1"/>
</dbReference>
<dbReference type="OrthoDB" id="9008670at2"/>
<keyword evidence="1" id="KW-1133">Transmembrane helix</keyword>
<feature type="transmembrane region" description="Helical" evidence="1">
    <location>
        <begin position="98"/>
        <end position="117"/>
    </location>
</feature>